<dbReference type="OrthoDB" id="2364857at2"/>
<dbReference type="AlphaFoldDB" id="A0A323TM78"/>
<dbReference type="Proteomes" id="UP000248214">
    <property type="component" value="Unassembled WGS sequence"/>
</dbReference>
<organism evidence="2 3">
    <name type="scientific">Salipaludibacillus keqinensis</name>
    <dbReference type="NCBI Taxonomy" id="2045207"/>
    <lineage>
        <taxon>Bacteria</taxon>
        <taxon>Bacillati</taxon>
        <taxon>Bacillota</taxon>
        <taxon>Bacilli</taxon>
        <taxon>Bacillales</taxon>
        <taxon>Bacillaceae</taxon>
    </lineage>
</organism>
<dbReference type="Pfam" id="PF21818">
    <property type="entry name" value="DUF6884"/>
    <property type="match status" value="1"/>
</dbReference>
<evidence type="ECO:0000313" key="3">
    <source>
        <dbReference type="Proteomes" id="UP000248214"/>
    </source>
</evidence>
<evidence type="ECO:0000313" key="2">
    <source>
        <dbReference type="EMBL" id="PYZ95144.1"/>
    </source>
</evidence>
<dbReference type="RefSeq" id="WP_110608779.1">
    <property type="nucleotide sequence ID" value="NZ_PDOD01000001.1"/>
</dbReference>
<accession>A0A323TM78</accession>
<gene>
    <name evidence="2" type="ORF">CR194_06415</name>
</gene>
<comment type="caution">
    <text evidence="2">The sequence shown here is derived from an EMBL/GenBank/DDBJ whole genome shotgun (WGS) entry which is preliminary data.</text>
</comment>
<keyword evidence="3" id="KW-1185">Reference proteome</keyword>
<dbReference type="InterPro" id="IPR049251">
    <property type="entry name" value="DUF6884"/>
</dbReference>
<name>A0A323TM78_9BACI</name>
<dbReference type="EMBL" id="PDOD01000001">
    <property type="protein sequence ID" value="PYZ95144.1"/>
    <property type="molecule type" value="Genomic_DNA"/>
</dbReference>
<proteinExistence type="predicted"/>
<sequence length="165" mass="18696">MNELCIIPCGNKKIWSKHPKKQAVPADEAYIGTFHHLCKSYAHQFLQDYVILSAKHGFLRPEDLVPGPYDVSFSMNTEEVITSDQLSKQLYTKSLHQYERYVVLTGKKYLPILDTILEPGAALDFPLLDCQGIGYMQRKLKNAVATDEPIHGEGSKVRRKTVEST</sequence>
<reference evidence="2 3" key="1">
    <citation type="submission" date="2017-10" db="EMBL/GenBank/DDBJ databases">
        <title>Bacillus sp. nov., a halophilic bacterium isolated from a Keqin Lake.</title>
        <authorList>
            <person name="Wang H."/>
        </authorList>
    </citation>
    <scope>NUCLEOTIDE SEQUENCE [LARGE SCALE GENOMIC DNA]</scope>
    <source>
        <strain evidence="2 3">KQ-12</strain>
    </source>
</reference>
<evidence type="ECO:0000259" key="1">
    <source>
        <dbReference type="Pfam" id="PF21818"/>
    </source>
</evidence>
<feature type="domain" description="DUF6884" evidence="1">
    <location>
        <begin position="18"/>
        <end position="130"/>
    </location>
</feature>
<protein>
    <recommendedName>
        <fullName evidence="1">DUF6884 domain-containing protein</fullName>
    </recommendedName>
</protein>